<evidence type="ECO:0000313" key="2">
    <source>
        <dbReference type="Proteomes" id="UP001595733"/>
    </source>
</evidence>
<dbReference type="RefSeq" id="WP_378140740.1">
    <property type="nucleotide sequence ID" value="NZ_JBHSEF010000011.1"/>
</dbReference>
<keyword evidence="2" id="KW-1185">Reference proteome</keyword>
<proteinExistence type="predicted"/>
<protein>
    <submittedName>
        <fullName evidence="1">DUF503 domain-containing protein</fullName>
    </submittedName>
</protein>
<dbReference type="PANTHER" id="PTHR36441:SF1">
    <property type="entry name" value="DUF503 DOMAIN-CONTAINING PROTEIN"/>
    <property type="match status" value="1"/>
</dbReference>
<comment type="caution">
    <text evidence="1">The sequence shown here is derived from an EMBL/GenBank/DDBJ whole genome shotgun (WGS) entry which is preliminary data.</text>
</comment>
<reference evidence="2" key="1">
    <citation type="journal article" date="2019" name="Int. J. Syst. Evol. Microbiol.">
        <title>The Global Catalogue of Microorganisms (GCM) 10K type strain sequencing project: providing services to taxonomists for standard genome sequencing and annotation.</title>
        <authorList>
            <consortium name="The Broad Institute Genomics Platform"/>
            <consortium name="The Broad Institute Genome Sequencing Center for Infectious Disease"/>
            <person name="Wu L."/>
            <person name="Ma J."/>
        </authorList>
    </citation>
    <scope>NUCLEOTIDE SEQUENCE [LARGE SCALE GENOMIC DNA]</scope>
    <source>
        <strain evidence="2">CCUG 50353</strain>
    </source>
</reference>
<dbReference type="InterPro" id="IPR007546">
    <property type="entry name" value="DUF503"/>
</dbReference>
<evidence type="ECO:0000313" key="1">
    <source>
        <dbReference type="EMBL" id="MFC4354461.1"/>
    </source>
</evidence>
<dbReference type="Pfam" id="PF04456">
    <property type="entry name" value="DUF503"/>
    <property type="match status" value="1"/>
</dbReference>
<dbReference type="InterPro" id="IPR036746">
    <property type="entry name" value="TT1725-like_sf"/>
</dbReference>
<gene>
    <name evidence="1" type="ORF">ACFO0S_05135</name>
</gene>
<dbReference type="Gene3D" id="3.30.70.1120">
    <property type="entry name" value="TT1725-like"/>
    <property type="match status" value="1"/>
</dbReference>
<organism evidence="1 2">
    <name type="scientific">Chryseomicrobium palamuruense</name>
    <dbReference type="NCBI Taxonomy" id="682973"/>
    <lineage>
        <taxon>Bacteria</taxon>
        <taxon>Bacillati</taxon>
        <taxon>Bacillota</taxon>
        <taxon>Bacilli</taxon>
        <taxon>Bacillales</taxon>
        <taxon>Caryophanaceae</taxon>
        <taxon>Chryseomicrobium</taxon>
    </lineage>
</organism>
<dbReference type="Proteomes" id="UP001595733">
    <property type="component" value="Unassembled WGS sequence"/>
</dbReference>
<dbReference type="PANTHER" id="PTHR36441">
    <property type="entry name" value="HYPOTHETICAL CYTOSOLIC PROTEIN"/>
    <property type="match status" value="1"/>
</dbReference>
<accession>A0ABV8UUP9</accession>
<name>A0ABV8UUP9_9BACL</name>
<sequence length="92" mass="11102">MILYLECEFILPNVHTLKEKRAVLQRMIKRTRQKFNVSVGELDYQDLWQRTLIGVAIVSSDKRHSERELRMVLNFLESNSEWECLTYQIDER</sequence>
<dbReference type="SUPFAM" id="SSF103007">
    <property type="entry name" value="Hypothetical protein TT1725"/>
    <property type="match status" value="1"/>
</dbReference>
<dbReference type="EMBL" id="JBHSEF010000011">
    <property type="protein sequence ID" value="MFC4354461.1"/>
    <property type="molecule type" value="Genomic_DNA"/>
</dbReference>